<name>A0A428Z0A6_KIBAR</name>
<evidence type="ECO:0000313" key="2">
    <source>
        <dbReference type="EMBL" id="RSM77349.1"/>
    </source>
</evidence>
<dbReference type="OrthoDB" id="5197650at2"/>
<sequence length="215" mass="24168">MNVDTWEMVVVHRMFRREFALLPDLVKNVAEGDRDRAKVVGDHLAALIRGLHHHHTGEDELLWPKLLDRVSTLDTELVQRMEAQHEAVSGLIEHVEALLPRWHLTADREIGSELAALLADMSIRLNEHLDDEEQYVLPLVSLFITEPEWKALGDHGKSGVEKGAAGFVTLGMILEDATPTEKVRFLGLLPAPVRLIYKLLGAGIHRRAKERLLAA</sequence>
<dbReference type="EMBL" id="QHKI01000041">
    <property type="protein sequence ID" value="RSM77349.1"/>
    <property type="molecule type" value="Genomic_DNA"/>
</dbReference>
<dbReference type="Proteomes" id="UP000287547">
    <property type="component" value="Unassembled WGS sequence"/>
</dbReference>
<feature type="domain" description="Hemerythrin-like" evidence="1">
    <location>
        <begin position="8"/>
        <end position="140"/>
    </location>
</feature>
<organism evidence="2 3">
    <name type="scientific">Kibdelosporangium aridum</name>
    <dbReference type="NCBI Taxonomy" id="2030"/>
    <lineage>
        <taxon>Bacteria</taxon>
        <taxon>Bacillati</taxon>
        <taxon>Actinomycetota</taxon>
        <taxon>Actinomycetes</taxon>
        <taxon>Pseudonocardiales</taxon>
        <taxon>Pseudonocardiaceae</taxon>
        <taxon>Kibdelosporangium</taxon>
    </lineage>
</organism>
<accession>A0A428Z0A6</accession>
<protein>
    <submittedName>
        <fullName evidence="2">Hemerythrin domain-containing protein</fullName>
    </submittedName>
</protein>
<dbReference type="CDD" id="cd12108">
    <property type="entry name" value="Hr-like"/>
    <property type="match status" value="1"/>
</dbReference>
<comment type="caution">
    <text evidence="2">The sequence shown here is derived from an EMBL/GenBank/DDBJ whole genome shotgun (WGS) entry which is preliminary data.</text>
</comment>
<gene>
    <name evidence="2" type="ORF">DMH04_35020</name>
</gene>
<evidence type="ECO:0000313" key="3">
    <source>
        <dbReference type="Proteomes" id="UP000287547"/>
    </source>
</evidence>
<evidence type="ECO:0000259" key="1">
    <source>
        <dbReference type="Pfam" id="PF01814"/>
    </source>
</evidence>
<reference evidence="2 3" key="1">
    <citation type="submission" date="2018-05" db="EMBL/GenBank/DDBJ databases">
        <title>Evolution of GPA BGCs.</title>
        <authorList>
            <person name="Waglechner N."/>
            <person name="Wright G.D."/>
        </authorList>
    </citation>
    <scope>NUCLEOTIDE SEQUENCE [LARGE SCALE GENOMIC DNA]</scope>
    <source>
        <strain evidence="2 3">A82846</strain>
    </source>
</reference>
<dbReference type="AlphaFoldDB" id="A0A428Z0A6"/>
<proteinExistence type="predicted"/>
<dbReference type="Gene3D" id="1.20.120.520">
    <property type="entry name" value="nmb1532 protein domain like"/>
    <property type="match status" value="1"/>
</dbReference>
<dbReference type="InterPro" id="IPR012312">
    <property type="entry name" value="Hemerythrin-like"/>
</dbReference>
<dbReference type="RefSeq" id="WP_051794672.1">
    <property type="nucleotide sequence ID" value="NZ_QHKI01000041.1"/>
</dbReference>
<dbReference type="Pfam" id="PF01814">
    <property type="entry name" value="Hemerythrin"/>
    <property type="match status" value="1"/>
</dbReference>